<proteinExistence type="predicted"/>
<sequence length="116" mass="13507">MEEALRTVLIKVEEVLNSKPLGYMSSRITDLDPVTPNLILIGRPDGSRPQVVNPEMELLSRRRWKHSQILTDHFWSSFIRHYLPSLQARQNWHTTQADLTEGKVMMLVDLQFPRAL</sequence>
<dbReference type="Pfam" id="PF18701">
    <property type="entry name" value="DUF5641"/>
    <property type="match status" value="1"/>
</dbReference>
<accession>A0AAD7S107</accession>
<gene>
    <name evidence="2" type="ORF">AAFF_G00073350</name>
</gene>
<dbReference type="EMBL" id="JAINUG010000144">
    <property type="protein sequence ID" value="KAJ8392661.1"/>
    <property type="molecule type" value="Genomic_DNA"/>
</dbReference>
<dbReference type="AlphaFoldDB" id="A0AAD7S107"/>
<organism evidence="2 3">
    <name type="scientific">Aldrovandia affinis</name>
    <dbReference type="NCBI Taxonomy" id="143900"/>
    <lineage>
        <taxon>Eukaryota</taxon>
        <taxon>Metazoa</taxon>
        <taxon>Chordata</taxon>
        <taxon>Craniata</taxon>
        <taxon>Vertebrata</taxon>
        <taxon>Euteleostomi</taxon>
        <taxon>Actinopterygii</taxon>
        <taxon>Neopterygii</taxon>
        <taxon>Teleostei</taxon>
        <taxon>Notacanthiformes</taxon>
        <taxon>Halosauridae</taxon>
        <taxon>Aldrovandia</taxon>
    </lineage>
</organism>
<reference evidence="2" key="1">
    <citation type="journal article" date="2023" name="Science">
        <title>Genome structures resolve the early diversification of teleost fishes.</title>
        <authorList>
            <person name="Parey E."/>
            <person name="Louis A."/>
            <person name="Montfort J."/>
            <person name="Bouchez O."/>
            <person name="Roques C."/>
            <person name="Iampietro C."/>
            <person name="Lluch J."/>
            <person name="Castinel A."/>
            <person name="Donnadieu C."/>
            <person name="Desvignes T."/>
            <person name="Floi Bucao C."/>
            <person name="Jouanno E."/>
            <person name="Wen M."/>
            <person name="Mejri S."/>
            <person name="Dirks R."/>
            <person name="Jansen H."/>
            <person name="Henkel C."/>
            <person name="Chen W.J."/>
            <person name="Zahm M."/>
            <person name="Cabau C."/>
            <person name="Klopp C."/>
            <person name="Thompson A.W."/>
            <person name="Robinson-Rechavi M."/>
            <person name="Braasch I."/>
            <person name="Lecointre G."/>
            <person name="Bobe J."/>
            <person name="Postlethwait J.H."/>
            <person name="Berthelot C."/>
            <person name="Roest Crollius H."/>
            <person name="Guiguen Y."/>
        </authorList>
    </citation>
    <scope>NUCLEOTIDE SEQUENCE</scope>
    <source>
        <strain evidence="2">NC1722</strain>
    </source>
</reference>
<protein>
    <recommendedName>
        <fullName evidence="1">DUF5641 domain-containing protein</fullName>
    </recommendedName>
</protein>
<keyword evidence="3" id="KW-1185">Reference proteome</keyword>
<dbReference type="InterPro" id="IPR040676">
    <property type="entry name" value="DUF5641"/>
</dbReference>
<dbReference type="PANTHER" id="PTHR47331">
    <property type="entry name" value="PHD-TYPE DOMAIN-CONTAINING PROTEIN"/>
    <property type="match status" value="1"/>
</dbReference>
<evidence type="ECO:0000313" key="3">
    <source>
        <dbReference type="Proteomes" id="UP001221898"/>
    </source>
</evidence>
<comment type="caution">
    <text evidence="2">The sequence shown here is derived from an EMBL/GenBank/DDBJ whole genome shotgun (WGS) entry which is preliminary data.</text>
</comment>
<dbReference type="Proteomes" id="UP001221898">
    <property type="component" value="Unassembled WGS sequence"/>
</dbReference>
<evidence type="ECO:0000313" key="2">
    <source>
        <dbReference type="EMBL" id="KAJ8392661.1"/>
    </source>
</evidence>
<name>A0AAD7S107_9TELE</name>
<evidence type="ECO:0000259" key="1">
    <source>
        <dbReference type="Pfam" id="PF18701"/>
    </source>
</evidence>
<feature type="domain" description="DUF5641" evidence="1">
    <location>
        <begin position="62"/>
        <end position="113"/>
    </location>
</feature>